<evidence type="ECO:0000313" key="2">
    <source>
        <dbReference type="EMBL" id="QQD71407.1"/>
    </source>
</evidence>
<evidence type="ECO:0000313" key="3">
    <source>
        <dbReference type="Proteomes" id="UP000595420"/>
    </source>
</evidence>
<accession>A0A7T4WBI5</accession>
<dbReference type="Proteomes" id="UP000595420">
    <property type="component" value="Chromosome"/>
</dbReference>
<protein>
    <submittedName>
        <fullName evidence="2">Uncharacterized protein</fullName>
    </submittedName>
</protein>
<reference evidence="2 3" key="1">
    <citation type="submission" date="2020-07" db="EMBL/GenBank/DDBJ databases">
        <title>Complete genome sequence analysis of Acidithiobacillus ferrivorans XJFY6S-08 reveals extreme environmental adaptation to alpine acid mine drainage.</title>
        <authorList>
            <person name="Yan L."/>
            <person name="Ni Y."/>
        </authorList>
    </citation>
    <scope>NUCLEOTIDE SEQUENCE [LARGE SCALE GENOMIC DNA]</scope>
    <source>
        <strain evidence="2 3">XJFY6S-08</strain>
    </source>
</reference>
<proteinExistence type="predicted"/>
<dbReference type="EMBL" id="CP059488">
    <property type="protein sequence ID" value="QQD71407.1"/>
    <property type="molecule type" value="Genomic_DNA"/>
</dbReference>
<gene>
    <name evidence="2" type="ORF">H2515_06295</name>
</gene>
<feature type="region of interest" description="Disordered" evidence="1">
    <location>
        <begin position="1"/>
        <end position="28"/>
    </location>
</feature>
<sequence>MMKLPTQRRKIVSTIGPASDTPKTNGWPVHNQLLRTEELGTAPTATKGEKSCVA</sequence>
<evidence type="ECO:0000256" key="1">
    <source>
        <dbReference type="SAM" id="MobiDB-lite"/>
    </source>
</evidence>
<name>A0A7T4WBI5_9PROT</name>
<organism evidence="2 3">
    <name type="scientific">Acidithiobacillus ferrivorans</name>
    <dbReference type="NCBI Taxonomy" id="160808"/>
    <lineage>
        <taxon>Bacteria</taxon>
        <taxon>Pseudomonadati</taxon>
        <taxon>Pseudomonadota</taxon>
        <taxon>Acidithiobacillia</taxon>
        <taxon>Acidithiobacillales</taxon>
        <taxon>Acidithiobacillaceae</taxon>
        <taxon>Acidithiobacillus</taxon>
    </lineage>
</organism>
<dbReference type="AlphaFoldDB" id="A0A7T4WBI5"/>
<feature type="compositionally biased region" description="Basic residues" evidence="1">
    <location>
        <begin position="1"/>
        <end position="11"/>
    </location>
</feature>